<dbReference type="Pfam" id="PF04982">
    <property type="entry name" value="TM_HPP"/>
    <property type="match status" value="1"/>
</dbReference>
<keyword evidence="1" id="KW-1133">Transmembrane helix</keyword>
<dbReference type="OrthoDB" id="2016548at2759"/>
<feature type="transmembrane region" description="Helical" evidence="1">
    <location>
        <begin position="118"/>
        <end position="136"/>
    </location>
</feature>
<gene>
    <name evidence="3" type="ORF">PECM_005638</name>
</gene>
<keyword evidence="4" id="KW-1185">Reference proteome</keyword>
<dbReference type="AlphaFoldDB" id="A0A8J8W3S2"/>
<comment type="caution">
    <text evidence="3">The sequence shown here is derived from an EMBL/GenBank/DDBJ whole genome shotgun (WGS) entry which is preliminary data.</text>
</comment>
<sequence>MSHTLHGPMKLSDVRTWHVDIDRFINPWLPAPRLHRLPRPISRFLGYREHPPRPLGNVVIAFWSLVGAFCGVAVIAEVSKRIPSFESRDTPAVVGSFGAAAVIEFCAIQSPFAQPRNAFFSQMWACLMGVGISKLFALNPNAEQYTSLGGALACALTTAAMLLTETIHPPAGATALLAVTNAQMASLGWFLFPVMILGCILMQAVALIVNNIQRQFPLYWWTSHPLSRSQIADEEKEGIHREPAPTIPDHYEESLTDTPRRIVIERGEIFVPEEVCLSMTEKEVLEKISAKYFNL</sequence>
<evidence type="ECO:0000313" key="4">
    <source>
        <dbReference type="Proteomes" id="UP000631181"/>
    </source>
</evidence>
<protein>
    <recommendedName>
        <fullName evidence="2">HPP transmembrane region domain-containing protein</fullName>
    </recommendedName>
</protein>
<dbReference type="PANTHER" id="PTHR33741:SF5">
    <property type="entry name" value="TRANSMEMBRANE PROTEIN DDB_G0269096-RELATED"/>
    <property type="match status" value="1"/>
</dbReference>
<feature type="transmembrane region" description="Helical" evidence="1">
    <location>
        <begin position="187"/>
        <end position="209"/>
    </location>
</feature>
<feature type="transmembrane region" description="Helical" evidence="1">
    <location>
        <begin position="148"/>
        <end position="167"/>
    </location>
</feature>
<proteinExistence type="predicted"/>
<accession>A0A8J8W3S2</accession>
<dbReference type="Proteomes" id="UP000631181">
    <property type="component" value="Unassembled WGS sequence"/>
</dbReference>
<feature type="transmembrane region" description="Helical" evidence="1">
    <location>
        <begin position="90"/>
        <end position="112"/>
    </location>
</feature>
<dbReference type="InterPro" id="IPR058581">
    <property type="entry name" value="TM_HPP"/>
</dbReference>
<dbReference type="PANTHER" id="PTHR33741">
    <property type="entry name" value="TRANSMEMBRANE PROTEIN DDB_G0269096-RELATED"/>
    <property type="match status" value="1"/>
</dbReference>
<dbReference type="InterPro" id="IPR007065">
    <property type="entry name" value="HPP"/>
</dbReference>
<evidence type="ECO:0000256" key="1">
    <source>
        <dbReference type="SAM" id="Phobius"/>
    </source>
</evidence>
<feature type="domain" description="HPP transmembrane region" evidence="2">
    <location>
        <begin position="56"/>
        <end position="217"/>
    </location>
</feature>
<name>A0A8J8W3S2_9EURO</name>
<reference evidence="3" key="1">
    <citation type="journal article" date="2020" name="Front. Microbiol.">
        <title>Gene regulatory networks of Penicillium echinulatum 2HH and Penicillium oxalicum 114-2 inferred by a computational biology approach.</title>
        <authorList>
            <person name="Lenz A.R."/>
            <person name="Galan-Vasquez E."/>
            <person name="Balbinot E."/>
            <person name="De Abreu F.P."/>
            <person name="De Oliveira N.S."/>
            <person name="Da Rosa L.O."/>
            <person name="De Avila E Silva S."/>
            <person name="Camassola M."/>
            <person name="Dillon A.J.P."/>
            <person name="Perez-Rueda E."/>
        </authorList>
    </citation>
    <scope>NUCLEOTIDE SEQUENCE</scope>
    <source>
        <strain evidence="3">S1M29</strain>
    </source>
</reference>
<evidence type="ECO:0000313" key="3">
    <source>
        <dbReference type="EMBL" id="KAF7716465.1"/>
    </source>
</evidence>
<dbReference type="EMBL" id="WIWV01000040">
    <property type="protein sequence ID" value="KAF7716465.1"/>
    <property type="molecule type" value="Genomic_DNA"/>
</dbReference>
<evidence type="ECO:0000259" key="2">
    <source>
        <dbReference type="Pfam" id="PF04982"/>
    </source>
</evidence>
<feature type="transmembrane region" description="Helical" evidence="1">
    <location>
        <begin position="58"/>
        <end position="78"/>
    </location>
</feature>
<keyword evidence="1" id="KW-0812">Transmembrane</keyword>
<organism evidence="3 4">
    <name type="scientific">Penicillium ucsense</name>
    <dbReference type="NCBI Taxonomy" id="2839758"/>
    <lineage>
        <taxon>Eukaryota</taxon>
        <taxon>Fungi</taxon>
        <taxon>Dikarya</taxon>
        <taxon>Ascomycota</taxon>
        <taxon>Pezizomycotina</taxon>
        <taxon>Eurotiomycetes</taxon>
        <taxon>Eurotiomycetidae</taxon>
        <taxon>Eurotiales</taxon>
        <taxon>Aspergillaceae</taxon>
        <taxon>Penicillium</taxon>
    </lineage>
</organism>
<keyword evidence="1" id="KW-0472">Membrane</keyword>